<dbReference type="Pfam" id="PF12698">
    <property type="entry name" value="ABC2_membrane_3"/>
    <property type="match status" value="1"/>
</dbReference>
<dbReference type="AlphaFoldDB" id="C8NHE5"/>
<feature type="transmembrane region" description="Helical" evidence="5">
    <location>
        <begin position="52"/>
        <end position="74"/>
    </location>
</feature>
<keyword evidence="4 5" id="KW-0472">Membrane</keyword>
<protein>
    <recommendedName>
        <fullName evidence="6">ABC-2 type transporter transmembrane domain-containing protein</fullName>
    </recommendedName>
</protein>
<feature type="transmembrane region" description="Helical" evidence="5">
    <location>
        <begin position="206"/>
        <end position="227"/>
    </location>
</feature>
<feature type="transmembrane region" description="Helical" evidence="5">
    <location>
        <begin position="159"/>
        <end position="177"/>
    </location>
</feature>
<evidence type="ECO:0000256" key="5">
    <source>
        <dbReference type="SAM" id="Phobius"/>
    </source>
</evidence>
<sequence length="233" mass="26351">MIRRISALIWLRTQMILSNGAMLFQIIFPYALLFLYDRFLNPDHDPSKSLQILFIMLPLAFSLSMGTMITIMLAEEKEKKNLKTLFLSGIHSAEYLISILFYPIILGCITIVSFPLILNVNLSNHLVEYVVVMISVAICVILVNLLVGAVTDTQAKAQVNGVIPMMAVAFLPMFSQFSESISKVAHYTFMGNFIDFFLDKEFTLNFQSMLVPIAWMAVLIVLNFLLLKPKAQN</sequence>
<evidence type="ECO:0000256" key="2">
    <source>
        <dbReference type="ARBA" id="ARBA00022692"/>
    </source>
</evidence>
<feature type="transmembrane region" description="Helical" evidence="5">
    <location>
        <begin position="21"/>
        <end position="40"/>
    </location>
</feature>
<proteinExistence type="predicted"/>
<evidence type="ECO:0000313" key="7">
    <source>
        <dbReference type="EMBL" id="EEW37122.1"/>
    </source>
</evidence>
<dbReference type="STRING" id="638301.HMPREF0444_1340"/>
<dbReference type="GeneID" id="78412088"/>
<evidence type="ECO:0000256" key="4">
    <source>
        <dbReference type="ARBA" id="ARBA00023136"/>
    </source>
</evidence>
<feature type="transmembrane region" description="Helical" evidence="5">
    <location>
        <begin position="95"/>
        <end position="117"/>
    </location>
</feature>
<accession>C8NHE5</accession>
<dbReference type="EMBL" id="ACKZ01000020">
    <property type="protein sequence ID" value="EEW37122.1"/>
    <property type="molecule type" value="Genomic_DNA"/>
</dbReference>
<keyword evidence="3 5" id="KW-1133">Transmembrane helix</keyword>
<keyword evidence="2 5" id="KW-0812">Transmembrane</keyword>
<dbReference type="HOGENOM" id="CLU_098606_1_0_9"/>
<reference evidence="7 8" key="1">
    <citation type="submission" date="2009-08" db="EMBL/GenBank/DDBJ databases">
        <authorList>
            <person name="Muzny D."/>
            <person name="Qin X."/>
            <person name="Deng J."/>
            <person name="Jiang H."/>
            <person name="Liu Y."/>
            <person name="Qu J."/>
            <person name="Song X.-Z."/>
            <person name="Zhang L."/>
            <person name="Thornton R."/>
            <person name="Coyle M."/>
            <person name="Francisco L."/>
            <person name="Jackson L."/>
            <person name="Javaid M."/>
            <person name="Korchina V."/>
            <person name="Kovar C."/>
            <person name="Mata R."/>
            <person name="Mathew T."/>
            <person name="Ngo R."/>
            <person name="Nguyen L."/>
            <person name="Nguyen N."/>
            <person name="Okwuonu G."/>
            <person name="Ongeri F."/>
            <person name="Pham C."/>
            <person name="Simmons D."/>
            <person name="Wilczek-Boney K."/>
            <person name="Hale W."/>
            <person name="Jakkamsetti A."/>
            <person name="Pham P."/>
            <person name="Ruth R."/>
            <person name="San Lucas F."/>
            <person name="Warren J."/>
            <person name="Zhang J."/>
            <person name="Zhao Z."/>
            <person name="Zhou C."/>
            <person name="Zhu D."/>
            <person name="Lee S."/>
            <person name="Bess C."/>
            <person name="Blankenburg K."/>
            <person name="Forbes L."/>
            <person name="Fu Q."/>
            <person name="Gubbala S."/>
            <person name="Hirani K."/>
            <person name="Jayaseelan J.C."/>
            <person name="Lara F."/>
            <person name="Munidasa M."/>
            <person name="Palculict T."/>
            <person name="Patil S."/>
            <person name="Pu L.-L."/>
            <person name="Saada N."/>
            <person name="Tang L."/>
            <person name="Weissenberger G."/>
            <person name="Zhu Y."/>
            <person name="Hemphill L."/>
            <person name="Shang Y."/>
            <person name="Youmans B."/>
            <person name="Ayvaz T."/>
            <person name="Ross M."/>
            <person name="Santibanez J."/>
            <person name="Aqrawi P."/>
            <person name="Gross S."/>
            <person name="Joshi V."/>
            <person name="Fowler G."/>
            <person name="Nazareth L."/>
            <person name="Reid J."/>
            <person name="Worley K."/>
            <person name="Petrosino J."/>
            <person name="Highlander S."/>
            <person name="Gibbs R."/>
        </authorList>
    </citation>
    <scope>NUCLEOTIDE SEQUENCE [LARGE SCALE GENOMIC DNA]</scope>
    <source>
        <strain evidence="7 8">ATCC 49175</strain>
    </source>
</reference>
<evidence type="ECO:0000313" key="8">
    <source>
        <dbReference type="Proteomes" id="UP000005926"/>
    </source>
</evidence>
<dbReference type="Proteomes" id="UP000005926">
    <property type="component" value="Unassembled WGS sequence"/>
</dbReference>
<dbReference type="RefSeq" id="WP_005607703.1">
    <property type="nucleotide sequence ID" value="NZ_CP102283.1"/>
</dbReference>
<evidence type="ECO:0000256" key="3">
    <source>
        <dbReference type="ARBA" id="ARBA00022989"/>
    </source>
</evidence>
<keyword evidence="8" id="KW-1185">Reference proteome</keyword>
<name>C8NHE5_9LACT</name>
<evidence type="ECO:0000259" key="6">
    <source>
        <dbReference type="Pfam" id="PF12698"/>
    </source>
</evidence>
<dbReference type="GO" id="GO:0016020">
    <property type="term" value="C:membrane"/>
    <property type="evidence" value="ECO:0007669"/>
    <property type="project" value="UniProtKB-SubCell"/>
</dbReference>
<organism evidence="7 8">
    <name type="scientific">Granulicatella adiacens ATCC 49175</name>
    <dbReference type="NCBI Taxonomy" id="638301"/>
    <lineage>
        <taxon>Bacteria</taxon>
        <taxon>Bacillati</taxon>
        <taxon>Bacillota</taxon>
        <taxon>Bacilli</taxon>
        <taxon>Lactobacillales</taxon>
        <taxon>Carnobacteriaceae</taxon>
        <taxon>Granulicatella</taxon>
    </lineage>
</organism>
<comment type="subcellular location">
    <subcellularLocation>
        <location evidence="1">Membrane</location>
        <topology evidence="1">Multi-pass membrane protein</topology>
    </subcellularLocation>
</comment>
<evidence type="ECO:0000256" key="1">
    <source>
        <dbReference type="ARBA" id="ARBA00004141"/>
    </source>
</evidence>
<comment type="caution">
    <text evidence="7">The sequence shown here is derived from an EMBL/GenBank/DDBJ whole genome shotgun (WGS) entry which is preliminary data.</text>
</comment>
<dbReference type="InterPro" id="IPR013525">
    <property type="entry name" value="ABC2_TM"/>
</dbReference>
<feature type="transmembrane region" description="Helical" evidence="5">
    <location>
        <begin position="129"/>
        <end position="147"/>
    </location>
</feature>
<feature type="domain" description="ABC-2 type transporter transmembrane" evidence="6">
    <location>
        <begin position="47"/>
        <end position="226"/>
    </location>
</feature>
<dbReference type="eggNOG" id="ENOG5032W08">
    <property type="taxonomic scope" value="Bacteria"/>
</dbReference>
<gene>
    <name evidence="7" type="ORF">HMPREF0444_1340</name>
</gene>
<dbReference type="GO" id="GO:0140359">
    <property type="term" value="F:ABC-type transporter activity"/>
    <property type="evidence" value="ECO:0007669"/>
    <property type="project" value="InterPro"/>
</dbReference>